<gene>
    <name evidence="3" type="ORF">DXH95_06940</name>
</gene>
<dbReference type="SMART" id="SM00935">
    <property type="entry name" value="OmpH"/>
    <property type="match status" value="1"/>
</dbReference>
<dbReference type="OrthoDB" id="7427936at2"/>
<dbReference type="AlphaFoldDB" id="A0A371BHN4"/>
<keyword evidence="4" id="KW-1185">Reference proteome</keyword>
<evidence type="ECO:0000313" key="3">
    <source>
        <dbReference type="EMBL" id="RDV07109.1"/>
    </source>
</evidence>
<evidence type="ECO:0000313" key="4">
    <source>
        <dbReference type="Proteomes" id="UP000263833"/>
    </source>
</evidence>
<dbReference type="SUPFAM" id="SSF111384">
    <property type="entry name" value="OmpH-like"/>
    <property type="match status" value="1"/>
</dbReference>
<organism evidence="3 4">
    <name type="scientific">Sphingorhabdus pulchriflava</name>
    <dbReference type="NCBI Taxonomy" id="2292257"/>
    <lineage>
        <taxon>Bacteria</taxon>
        <taxon>Pseudomonadati</taxon>
        <taxon>Pseudomonadota</taxon>
        <taxon>Alphaproteobacteria</taxon>
        <taxon>Sphingomonadales</taxon>
        <taxon>Sphingomonadaceae</taxon>
        <taxon>Sphingorhabdus</taxon>
    </lineage>
</organism>
<feature type="compositionally biased region" description="Low complexity" evidence="1">
    <location>
        <begin position="216"/>
        <end position="230"/>
    </location>
</feature>
<name>A0A371BHN4_9SPHN</name>
<comment type="caution">
    <text evidence="3">The sequence shown here is derived from an EMBL/GenBank/DDBJ whole genome shotgun (WGS) entry which is preliminary data.</text>
</comment>
<dbReference type="GO" id="GO:0051082">
    <property type="term" value="F:unfolded protein binding"/>
    <property type="evidence" value="ECO:0007669"/>
    <property type="project" value="InterPro"/>
</dbReference>
<feature type="region of interest" description="Disordered" evidence="1">
    <location>
        <begin position="216"/>
        <end position="244"/>
    </location>
</feature>
<evidence type="ECO:0000256" key="1">
    <source>
        <dbReference type="SAM" id="MobiDB-lite"/>
    </source>
</evidence>
<feature type="chain" id="PRO_5016597757" evidence="2">
    <location>
        <begin position="26"/>
        <end position="244"/>
    </location>
</feature>
<dbReference type="Pfam" id="PF03938">
    <property type="entry name" value="OmpH"/>
    <property type="match status" value="1"/>
</dbReference>
<feature type="signal peptide" evidence="2">
    <location>
        <begin position="1"/>
        <end position="25"/>
    </location>
</feature>
<feature type="compositionally biased region" description="Pro residues" evidence="1">
    <location>
        <begin position="231"/>
        <end position="244"/>
    </location>
</feature>
<keyword evidence="2" id="KW-0732">Signal</keyword>
<dbReference type="InterPro" id="IPR018247">
    <property type="entry name" value="EF_Hand_1_Ca_BS"/>
</dbReference>
<evidence type="ECO:0000256" key="2">
    <source>
        <dbReference type="SAM" id="SignalP"/>
    </source>
</evidence>
<dbReference type="EMBL" id="QRGP01000001">
    <property type="protein sequence ID" value="RDV07109.1"/>
    <property type="molecule type" value="Genomic_DNA"/>
</dbReference>
<dbReference type="InterPro" id="IPR005632">
    <property type="entry name" value="Chaperone_Skp"/>
</dbReference>
<protein>
    <submittedName>
        <fullName evidence="3">OmpH family outer membrane protein</fullName>
    </submittedName>
</protein>
<dbReference type="InterPro" id="IPR024930">
    <property type="entry name" value="Skp_dom_sf"/>
</dbReference>
<dbReference type="PROSITE" id="PS00018">
    <property type="entry name" value="EF_HAND_1"/>
    <property type="match status" value="1"/>
</dbReference>
<proteinExistence type="predicted"/>
<accession>A0A371BHN4</accession>
<dbReference type="RefSeq" id="WP_115548655.1">
    <property type="nucleotide sequence ID" value="NZ_QRGP01000001.1"/>
</dbReference>
<sequence>MKFAIKTFSAALLAGAALTALPATAQVAGIATLDTTDAIMQTKAFAQAYQQIGTTFTSNSQMIQAKRKEINDINAQLDTNKDKNLTQDELDAAIKAKNPLLTQLEAKEREIAQLQQPIVTAQAFAVESIADRYAAAQQQVITQKKINMILAPDAFIWAPEAVDVTKAVTAALDLAVPSVGITPPANWQPKQSTGGLYEQIQQRLLTAARVQAIRNAQAQQAVQPAANPAAPATPAPQQPQPESR</sequence>
<reference evidence="4" key="1">
    <citation type="submission" date="2018-08" db="EMBL/GenBank/DDBJ databases">
        <authorList>
            <person name="Kim S.-J."/>
            <person name="Jung G.-Y."/>
        </authorList>
    </citation>
    <scope>NUCLEOTIDE SEQUENCE [LARGE SCALE GENOMIC DNA]</scope>
    <source>
        <strain evidence="4">GY_G</strain>
    </source>
</reference>
<dbReference type="Gene3D" id="3.30.910.20">
    <property type="entry name" value="Skp domain"/>
    <property type="match status" value="1"/>
</dbReference>
<dbReference type="Proteomes" id="UP000263833">
    <property type="component" value="Unassembled WGS sequence"/>
</dbReference>